<evidence type="ECO:0000256" key="5">
    <source>
        <dbReference type="ARBA" id="ARBA00022692"/>
    </source>
</evidence>
<keyword evidence="4" id="KW-0410">Iron transport</keyword>
<dbReference type="STRING" id="700598.Niako_2986"/>
<gene>
    <name evidence="15" type="ordered locus">Niako_2986</name>
</gene>
<dbReference type="FunFam" id="2.170.130.10:FF:000008">
    <property type="entry name" value="SusC/RagA family TonB-linked outer membrane protein"/>
    <property type="match status" value="1"/>
</dbReference>
<proteinExistence type="inferred from homology"/>
<comment type="similarity">
    <text evidence="11 12">Belongs to the TonB-dependent receptor family.</text>
</comment>
<evidence type="ECO:0000256" key="4">
    <source>
        <dbReference type="ARBA" id="ARBA00022496"/>
    </source>
</evidence>
<keyword evidence="5 11" id="KW-0812">Transmembrane</keyword>
<dbReference type="PANTHER" id="PTHR32552:SF81">
    <property type="entry name" value="TONB-DEPENDENT OUTER MEMBRANE RECEPTOR"/>
    <property type="match status" value="1"/>
</dbReference>
<dbReference type="GO" id="GO:0006826">
    <property type="term" value="P:iron ion transport"/>
    <property type="evidence" value="ECO:0007669"/>
    <property type="project" value="UniProtKB-KW"/>
</dbReference>
<dbReference type="InterPro" id="IPR023996">
    <property type="entry name" value="TonB-dep_OMP_SusC/RagA"/>
</dbReference>
<keyword evidence="10 11" id="KW-0998">Cell outer membrane</keyword>
<feature type="domain" description="TonB-dependent receptor plug" evidence="14">
    <location>
        <begin position="137"/>
        <end position="245"/>
    </location>
</feature>
<dbReference type="eggNOG" id="COG1629">
    <property type="taxonomic scope" value="Bacteria"/>
</dbReference>
<keyword evidence="7" id="KW-0406">Ion transport</keyword>
<dbReference type="Pfam" id="PF07715">
    <property type="entry name" value="Plug"/>
    <property type="match status" value="1"/>
</dbReference>
<dbReference type="PROSITE" id="PS52016">
    <property type="entry name" value="TONB_DEPENDENT_REC_3"/>
    <property type="match status" value="1"/>
</dbReference>
<dbReference type="EMBL" id="CP003178">
    <property type="protein sequence ID" value="AEV99316.1"/>
    <property type="molecule type" value="Genomic_DNA"/>
</dbReference>
<dbReference type="InterPro" id="IPR036942">
    <property type="entry name" value="Beta-barrel_TonB_sf"/>
</dbReference>
<protein>
    <submittedName>
        <fullName evidence="15">TonB-dependent receptor plug</fullName>
    </submittedName>
</protein>
<reference evidence="15 16" key="1">
    <citation type="submission" date="2011-12" db="EMBL/GenBank/DDBJ databases">
        <title>The complete genome of Niastella koreensis GR20-10.</title>
        <authorList>
            <consortium name="US DOE Joint Genome Institute (JGI-PGF)"/>
            <person name="Lucas S."/>
            <person name="Han J."/>
            <person name="Lapidus A."/>
            <person name="Bruce D."/>
            <person name="Goodwin L."/>
            <person name="Pitluck S."/>
            <person name="Peters L."/>
            <person name="Kyrpides N."/>
            <person name="Mavromatis K."/>
            <person name="Ivanova N."/>
            <person name="Mikhailova N."/>
            <person name="Davenport K."/>
            <person name="Saunders E."/>
            <person name="Detter J.C."/>
            <person name="Tapia R."/>
            <person name="Han C."/>
            <person name="Land M."/>
            <person name="Hauser L."/>
            <person name="Markowitz V."/>
            <person name="Cheng J.-F."/>
            <person name="Hugenholtz P."/>
            <person name="Woyke T."/>
            <person name="Wu D."/>
            <person name="Tindall B."/>
            <person name="Pomrenke H."/>
            <person name="Brambilla E."/>
            <person name="Klenk H.-P."/>
            <person name="Eisen J.A."/>
        </authorList>
    </citation>
    <scope>NUCLEOTIDE SEQUENCE [LARGE SCALE GENOMIC DNA]</scope>
    <source>
        <strain evidence="16">DSM 17620 / KACC 11465 / NBRC 106392 / GR20-10</strain>
    </source>
</reference>
<keyword evidence="8 12" id="KW-0798">TonB box</keyword>
<dbReference type="InterPro" id="IPR012910">
    <property type="entry name" value="Plug_dom"/>
</dbReference>
<comment type="subcellular location">
    <subcellularLocation>
        <location evidence="1 11">Cell outer membrane</location>
        <topology evidence="1 11">Multi-pass membrane protein</topology>
    </subcellularLocation>
</comment>
<dbReference type="Gene3D" id="2.170.130.10">
    <property type="entry name" value="TonB-dependent receptor, plug domain"/>
    <property type="match status" value="1"/>
</dbReference>
<evidence type="ECO:0000256" key="3">
    <source>
        <dbReference type="ARBA" id="ARBA00022452"/>
    </source>
</evidence>
<name>G8TC23_NIAKG</name>
<dbReference type="eggNOG" id="COG4206">
    <property type="taxonomic scope" value="Bacteria"/>
</dbReference>
<dbReference type="KEGG" id="nko:Niako_2986"/>
<accession>G8TC23</accession>
<evidence type="ECO:0000256" key="7">
    <source>
        <dbReference type="ARBA" id="ARBA00023065"/>
    </source>
</evidence>
<keyword evidence="3 11" id="KW-1134">Transmembrane beta strand</keyword>
<dbReference type="InterPro" id="IPR037066">
    <property type="entry name" value="Plug_dom_sf"/>
</dbReference>
<dbReference type="NCBIfam" id="TIGR04057">
    <property type="entry name" value="SusC_RagA_signa"/>
    <property type="match status" value="1"/>
</dbReference>
<dbReference type="Proteomes" id="UP000005438">
    <property type="component" value="Chromosome"/>
</dbReference>
<evidence type="ECO:0000313" key="15">
    <source>
        <dbReference type="EMBL" id="AEV99316.1"/>
    </source>
</evidence>
<keyword evidence="15" id="KW-0675">Receptor</keyword>
<dbReference type="InterPro" id="IPR000531">
    <property type="entry name" value="Beta-barrel_TonB"/>
</dbReference>
<evidence type="ECO:0000256" key="9">
    <source>
        <dbReference type="ARBA" id="ARBA00023136"/>
    </source>
</evidence>
<evidence type="ECO:0000256" key="11">
    <source>
        <dbReference type="PROSITE-ProRule" id="PRU01360"/>
    </source>
</evidence>
<dbReference type="Gene3D" id="2.40.170.20">
    <property type="entry name" value="TonB-dependent receptor, beta-barrel domain"/>
    <property type="match status" value="1"/>
</dbReference>
<dbReference type="PATRIC" id="fig|700598.3.peg.3067"/>
<evidence type="ECO:0000313" key="16">
    <source>
        <dbReference type="Proteomes" id="UP000005438"/>
    </source>
</evidence>
<evidence type="ECO:0000256" key="2">
    <source>
        <dbReference type="ARBA" id="ARBA00022448"/>
    </source>
</evidence>
<evidence type="ECO:0000259" key="14">
    <source>
        <dbReference type="Pfam" id="PF07715"/>
    </source>
</evidence>
<feature type="domain" description="TonB-dependent receptor-like beta-barrel" evidence="13">
    <location>
        <begin position="456"/>
        <end position="879"/>
    </location>
</feature>
<dbReference type="InterPro" id="IPR039426">
    <property type="entry name" value="TonB-dep_rcpt-like"/>
</dbReference>
<evidence type="ECO:0000256" key="10">
    <source>
        <dbReference type="ARBA" id="ARBA00023237"/>
    </source>
</evidence>
<keyword evidence="2 11" id="KW-0813">Transport</keyword>
<dbReference type="InterPro" id="IPR023997">
    <property type="entry name" value="TonB-dep_OMP_SusC/RagA_CS"/>
</dbReference>
<dbReference type="SUPFAM" id="SSF49464">
    <property type="entry name" value="Carboxypeptidase regulatory domain-like"/>
    <property type="match status" value="1"/>
</dbReference>
<evidence type="ECO:0000256" key="1">
    <source>
        <dbReference type="ARBA" id="ARBA00004571"/>
    </source>
</evidence>
<dbReference type="AlphaFoldDB" id="G8TC23"/>
<evidence type="ECO:0000259" key="13">
    <source>
        <dbReference type="Pfam" id="PF00593"/>
    </source>
</evidence>
<dbReference type="GO" id="GO:0009279">
    <property type="term" value="C:cell outer membrane"/>
    <property type="evidence" value="ECO:0007669"/>
    <property type="project" value="UniProtKB-SubCell"/>
</dbReference>
<dbReference type="InterPro" id="IPR008969">
    <property type="entry name" value="CarboxyPept-like_regulatory"/>
</dbReference>
<evidence type="ECO:0000256" key="6">
    <source>
        <dbReference type="ARBA" id="ARBA00023004"/>
    </source>
</evidence>
<keyword evidence="6" id="KW-0408">Iron</keyword>
<dbReference type="NCBIfam" id="TIGR04056">
    <property type="entry name" value="OMP_RagA_SusC"/>
    <property type="match status" value="1"/>
</dbReference>
<organism evidence="15 16">
    <name type="scientific">Niastella koreensis (strain DSM 17620 / KACC 11465 / NBRC 106392 / GR20-10)</name>
    <dbReference type="NCBI Taxonomy" id="700598"/>
    <lineage>
        <taxon>Bacteria</taxon>
        <taxon>Pseudomonadati</taxon>
        <taxon>Bacteroidota</taxon>
        <taxon>Chitinophagia</taxon>
        <taxon>Chitinophagales</taxon>
        <taxon>Chitinophagaceae</taxon>
        <taxon>Niastella</taxon>
    </lineage>
</organism>
<evidence type="ECO:0000256" key="8">
    <source>
        <dbReference type="ARBA" id="ARBA00023077"/>
    </source>
</evidence>
<dbReference type="HOGENOM" id="CLU_004317_0_2_10"/>
<sequence length="1084" mass="117605">MINACIIQLKIAMRIPLLFLLAFGLIGLATVHGQTTPTSRLAGQIVNDKTGEPLGGASLSINSLHNGALLGRGLSADDGTFSIVCKTEDSVKVTINYVGYAARIFTTIIKQGVIIRLAPVSTELNSAVVIGYGRVKRKDLTGSVAQVKIDDILKAPVRSFDEALAGRVAGVQVTSSDGMPGADVNIVIRGANSITQDNSPLYVIDGFPIENPNNNVINPQDIESMEVLKDASSTAIYGARGANGVILITTKKGKAGAPTISLNSSYGFQKSSKVIKLMGPADFVKYQLEFNPSTVPYVSGSGATPTPYQLYMSGGTTPAYYQDTAASIDWQDAVLQTAPIQNHNLSLTGGNDKTKYAISGNIFDQSGIVIASKYKRYQGRVVLDQTVDKRLKAGINANYSYLVQQGLSPNQSTNSGTTNLMYSVWGYRPVSPSVASQKAIGVIDVGTGGFTDPEVPSTQDYRFNPVTNLQNLVRNNFTKAISVNGYAEYLVADNLTLRITGGINGTTLRNEQFNNSSTSYGNSQITTNGPNGSITYNEANSWLNENTLTYNRSIGTDHTINAVIGFTEQGNKTSSYGVSAIKVPNESLGINDLREGTPLAVTSTGSLWTASSFLGRVNYSFQSKYLLTAGFRADGSSKFAPQNHWAYFPSGAIAWRFTSEPFLKNQHILTDGKLRLSYGNTGNNRVADFAYLATYSQSPTLTSVYTFNNVPVTGAVPATIGNPDLKWETTSQLNAGMDLSLLGDRLSITADVYRKKTKNLLLNANVPTSSGYTTVYMNIGSVQNQGLELAFNVTPIRKKDLTWNSSFNIAFNQSKVLGLANGQTTLLSTIRWDNNWQTAPAYIAQVGKPLGQMYGYVWDGVYQPNEFNKTTASGYTLIDNITTNGNSRSSIQPGDIKYKDLNDDKVVNAGDYTVIGRGLPVHIGGFNNNVTWKGFDVNIFFQWSYGNDIQNVNNMVFAGNALGKSYLNQFASYNNRWRPDNTNTNQFRTNGFYGGGYSSRTVEDGSYLRLKTVSLGYNLPKSWIAKAKISSFRLYASAQNLWTLTKYSGQDPEVNAYISVLTAGFDYSPYPRARTIVFGANVSF</sequence>
<keyword evidence="9 11" id="KW-0472">Membrane</keyword>
<dbReference type="PANTHER" id="PTHR32552">
    <property type="entry name" value="FERRICHROME IRON RECEPTOR-RELATED"/>
    <property type="match status" value="1"/>
</dbReference>
<dbReference type="Pfam" id="PF00593">
    <property type="entry name" value="TonB_dep_Rec_b-barrel"/>
    <property type="match status" value="1"/>
</dbReference>
<evidence type="ECO:0000256" key="12">
    <source>
        <dbReference type="RuleBase" id="RU003357"/>
    </source>
</evidence>
<dbReference type="SUPFAM" id="SSF56935">
    <property type="entry name" value="Porins"/>
    <property type="match status" value="1"/>
</dbReference>